<protein>
    <recommendedName>
        <fullName evidence="3">Four helix bundle protein</fullName>
    </recommendedName>
</protein>
<evidence type="ECO:0000313" key="2">
    <source>
        <dbReference type="Proteomes" id="UP000030652"/>
    </source>
</evidence>
<dbReference type="eggNOG" id="ENOG5031UE7">
    <property type="taxonomic scope" value="Bacteria"/>
</dbReference>
<dbReference type="CDD" id="cd16377">
    <property type="entry name" value="23S_rRNA_IVP_like"/>
    <property type="match status" value="1"/>
</dbReference>
<sequence length="131" mass="15342">MRLEELKVYQLAMNVGEKIWVVVSKWDYFAKDTVGKQLVKSVDSIAANISEGYGRFHYKENKQFCYYSRGSLYETKTWLKKAHDRRLIVDNDFQSLQNDLETIAYKLNNYIKSIGPKTDRKLTDSMTAPDE</sequence>
<gene>
    <name evidence="1" type="ORF">SCABRO_03925</name>
</gene>
<reference evidence="1 2" key="1">
    <citation type="submission" date="2014-10" db="EMBL/GenBank/DDBJ databases">
        <title>Draft genome of anammox bacterium scalindua brodae, obtained using differential coverage binning of sequence data from two enrichment reactors.</title>
        <authorList>
            <person name="Speth D.R."/>
            <person name="Russ L."/>
            <person name="Kartal B."/>
            <person name="Op den Camp H.J."/>
            <person name="Dutilh B.E."/>
            <person name="Jetten M.S."/>
        </authorList>
    </citation>
    <scope>NUCLEOTIDE SEQUENCE [LARGE SCALE GENOMIC DNA]</scope>
    <source>
        <strain evidence="1">RU1</strain>
    </source>
</reference>
<dbReference type="Pfam" id="PF05635">
    <property type="entry name" value="23S_rRNA_IVP"/>
    <property type="match status" value="1"/>
</dbReference>
<dbReference type="InterPro" id="IPR036583">
    <property type="entry name" value="23S_rRNA_IVS_sf"/>
</dbReference>
<dbReference type="NCBIfam" id="TIGR02436">
    <property type="entry name" value="four helix bundle protein"/>
    <property type="match status" value="1"/>
</dbReference>
<organism evidence="1 2">
    <name type="scientific">Candidatus Scalindua brodae</name>
    <dbReference type="NCBI Taxonomy" id="237368"/>
    <lineage>
        <taxon>Bacteria</taxon>
        <taxon>Pseudomonadati</taxon>
        <taxon>Planctomycetota</taxon>
        <taxon>Candidatus Brocadiia</taxon>
        <taxon>Candidatus Brocadiales</taxon>
        <taxon>Candidatus Scalinduaceae</taxon>
        <taxon>Candidatus Scalindua</taxon>
    </lineage>
</organism>
<evidence type="ECO:0008006" key="3">
    <source>
        <dbReference type="Google" id="ProtNLM"/>
    </source>
</evidence>
<dbReference type="InterPro" id="IPR012657">
    <property type="entry name" value="23S_rRNA-intervening_sequence"/>
</dbReference>
<name>A0A0B0EGX4_9BACT</name>
<evidence type="ECO:0000313" key="1">
    <source>
        <dbReference type="EMBL" id="KHE90343.1"/>
    </source>
</evidence>
<dbReference type="PANTHER" id="PTHR38471:SF2">
    <property type="entry name" value="FOUR HELIX BUNDLE PROTEIN"/>
    <property type="match status" value="1"/>
</dbReference>
<dbReference type="EMBL" id="JRYO01000266">
    <property type="protein sequence ID" value="KHE90343.1"/>
    <property type="molecule type" value="Genomic_DNA"/>
</dbReference>
<dbReference type="AlphaFoldDB" id="A0A0B0EGX4"/>
<accession>A0A0B0EGX4</accession>
<dbReference type="PANTHER" id="PTHR38471">
    <property type="entry name" value="FOUR HELIX BUNDLE PROTEIN"/>
    <property type="match status" value="1"/>
</dbReference>
<comment type="caution">
    <text evidence="1">The sequence shown here is derived from an EMBL/GenBank/DDBJ whole genome shotgun (WGS) entry which is preliminary data.</text>
</comment>
<proteinExistence type="predicted"/>
<dbReference type="Gene3D" id="1.20.1440.60">
    <property type="entry name" value="23S rRNA-intervening sequence"/>
    <property type="match status" value="1"/>
</dbReference>
<dbReference type="SUPFAM" id="SSF158446">
    <property type="entry name" value="IVS-encoded protein-like"/>
    <property type="match status" value="1"/>
</dbReference>
<dbReference type="Proteomes" id="UP000030652">
    <property type="component" value="Unassembled WGS sequence"/>
</dbReference>